<accession>A0A1G2MCW7</accession>
<comment type="caution">
    <text evidence="2">The sequence shown here is derived from an EMBL/GenBank/DDBJ whole genome shotgun (WGS) entry which is preliminary data.</text>
</comment>
<name>A0A1G2MCW7_9BACT</name>
<protein>
    <recommendedName>
        <fullName evidence="4">DUF5666 domain-containing protein</fullName>
    </recommendedName>
</protein>
<reference evidence="2 3" key="1">
    <citation type="journal article" date="2016" name="Nat. Commun.">
        <title>Thousands of microbial genomes shed light on interconnected biogeochemical processes in an aquifer system.</title>
        <authorList>
            <person name="Anantharaman K."/>
            <person name="Brown C.T."/>
            <person name="Hug L.A."/>
            <person name="Sharon I."/>
            <person name="Castelle C.J."/>
            <person name="Probst A.J."/>
            <person name="Thomas B.C."/>
            <person name="Singh A."/>
            <person name="Wilkins M.J."/>
            <person name="Karaoz U."/>
            <person name="Brodie E.L."/>
            <person name="Williams K.H."/>
            <person name="Hubbard S.S."/>
            <person name="Banfield J.F."/>
        </authorList>
    </citation>
    <scope>NUCLEOTIDE SEQUENCE [LARGE SCALE GENOMIC DNA]</scope>
</reference>
<dbReference type="AlphaFoldDB" id="A0A1G2MCW7"/>
<evidence type="ECO:0000313" key="2">
    <source>
        <dbReference type="EMBL" id="OHA21708.1"/>
    </source>
</evidence>
<keyword evidence="1" id="KW-0732">Signal</keyword>
<sequence>MRGFSILFLFLSAAFFAGAYTVAALTNDYNPQSAGAGKPELHIGADGTILIKSGRVDQIVGNTFYLGLKWGELPMRFTMKTDARTGVTKRYGGNATVSKINMGDYLDVEGEFFVGSDFFGVQALRVKDWSLQEESALFSGVALELNPSEELTLRTLQGQTISVRLATSSAAKVIKGSVTIPFGRLKRGDAILSASGIYDYARNLLTADKIAVYQNKTDFAARNFEGTLKQIVSKEMPATLIVAVGGVDHTVRLAKGAAALKKNRSAAELRRFVVGDTVRFYGPIREMEKTLNDVIVVDAEIVRNLNL</sequence>
<gene>
    <name evidence="2" type="ORF">A2W52_04525</name>
</gene>
<feature type="signal peptide" evidence="1">
    <location>
        <begin position="1"/>
        <end position="19"/>
    </location>
</feature>
<dbReference type="EMBL" id="MHRJ01000041">
    <property type="protein sequence ID" value="OHA21708.1"/>
    <property type="molecule type" value="Genomic_DNA"/>
</dbReference>
<proteinExistence type="predicted"/>
<evidence type="ECO:0000313" key="3">
    <source>
        <dbReference type="Proteomes" id="UP000176493"/>
    </source>
</evidence>
<dbReference type="Proteomes" id="UP000176493">
    <property type="component" value="Unassembled WGS sequence"/>
</dbReference>
<feature type="chain" id="PRO_5009583656" description="DUF5666 domain-containing protein" evidence="1">
    <location>
        <begin position="20"/>
        <end position="307"/>
    </location>
</feature>
<evidence type="ECO:0000256" key="1">
    <source>
        <dbReference type="SAM" id="SignalP"/>
    </source>
</evidence>
<evidence type="ECO:0008006" key="4">
    <source>
        <dbReference type="Google" id="ProtNLM"/>
    </source>
</evidence>
<organism evidence="2 3">
    <name type="scientific">Candidatus Taylorbacteria bacterium RIFCSPHIGHO2_02_49_25</name>
    <dbReference type="NCBI Taxonomy" id="1802305"/>
    <lineage>
        <taxon>Bacteria</taxon>
        <taxon>Candidatus Tayloriibacteriota</taxon>
    </lineage>
</organism>